<feature type="compositionally biased region" description="Polar residues" evidence="1">
    <location>
        <begin position="1"/>
        <end position="20"/>
    </location>
</feature>
<reference evidence="2 3" key="1">
    <citation type="submission" date="2019-04" db="EMBL/GenBank/DDBJ databases">
        <title>Sphingobacterium olei sp. nov., isolated from oil-contaminated soil.</title>
        <authorList>
            <person name="Liu B."/>
        </authorList>
    </citation>
    <scope>NUCLEOTIDE SEQUENCE [LARGE SCALE GENOMIC DNA]</scope>
    <source>
        <strain evidence="2 3">HAL-9</strain>
    </source>
</reference>
<dbReference type="AlphaFoldDB" id="A0A4U0N8E5"/>
<name>A0A4U0N8E5_9SPHI</name>
<keyword evidence="3" id="KW-1185">Reference proteome</keyword>
<protein>
    <submittedName>
        <fullName evidence="2">Uncharacterized protein</fullName>
    </submittedName>
</protein>
<evidence type="ECO:0000313" key="3">
    <source>
        <dbReference type="Proteomes" id="UP000306808"/>
    </source>
</evidence>
<gene>
    <name evidence="2" type="ORF">FAZ15_21860</name>
</gene>
<feature type="region of interest" description="Disordered" evidence="1">
    <location>
        <begin position="1"/>
        <end position="24"/>
    </location>
</feature>
<proteinExistence type="predicted"/>
<evidence type="ECO:0000256" key="1">
    <source>
        <dbReference type="SAM" id="MobiDB-lite"/>
    </source>
</evidence>
<sequence length="70" mass="7355">MATFQLNNPNAPGSPSSYSLGNPGCDGNNQICTIEADNVGGAPDITDDLKNEMLEALNTRNNTDNVTLKS</sequence>
<accession>A0A4U0N8E5</accession>
<organism evidence="2 3">
    <name type="scientific">Sphingobacterium olei</name>
    <dbReference type="NCBI Taxonomy" id="2571155"/>
    <lineage>
        <taxon>Bacteria</taxon>
        <taxon>Pseudomonadati</taxon>
        <taxon>Bacteroidota</taxon>
        <taxon>Sphingobacteriia</taxon>
        <taxon>Sphingobacteriales</taxon>
        <taxon>Sphingobacteriaceae</taxon>
        <taxon>Sphingobacterium</taxon>
    </lineage>
</organism>
<dbReference type="EMBL" id="SUME01000014">
    <property type="protein sequence ID" value="TJZ50065.1"/>
    <property type="molecule type" value="Genomic_DNA"/>
</dbReference>
<dbReference type="OrthoDB" id="712137at2"/>
<comment type="caution">
    <text evidence="2">The sequence shown here is derived from an EMBL/GenBank/DDBJ whole genome shotgun (WGS) entry which is preliminary data.</text>
</comment>
<dbReference type="RefSeq" id="WP_136903505.1">
    <property type="nucleotide sequence ID" value="NZ_SUME01000014.1"/>
</dbReference>
<dbReference type="Proteomes" id="UP000306808">
    <property type="component" value="Unassembled WGS sequence"/>
</dbReference>
<evidence type="ECO:0000313" key="2">
    <source>
        <dbReference type="EMBL" id="TJZ50065.1"/>
    </source>
</evidence>